<dbReference type="EMBL" id="CABR01000084">
    <property type="protein sequence ID" value="CBI10452.1"/>
    <property type="molecule type" value="Genomic_DNA"/>
</dbReference>
<dbReference type="AlphaFoldDB" id="E6QT80"/>
<name>E6QT80_9ZZZZ</name>
<gene>
    <name evidence="1" type="ORF">CARN7_1232</name>
</gene>
<reference evidence="1" key="1">
    <citation type="submission" date="2009-10" db="EMBL/GenBank/DDBJ databases">
        <title>Diversity of trophic interactions inside an arsenic-rich microbial ecosystem.</title>
        <authorList>
            <person name="Bertin P.N."/>
            <person name="Heinrich-Salmeron A."/>
            <person name="Pelletier E."/>
            <person name="Goulhen-Chollet F."/>
            <person name="Arsene-Ploetze F."/>
            <person name="Gallien S."/>
            <person name="Calteau A."/>
            <person name="Vallenet D."/>
            <person name="Casiot C."/>
            <person name="Chane-Woon-Ming B."/>
            <person name="Giloteaux L."/>
            <person name="Barakat M."/>
            <person name="Bonnefoy V."/>
            <person name="Bruneel O."/>
            <person name="Chandler M."/>
            <person name="Cleiss J."/>
            <person name="Duran R."/>
            <person name="Elbaz-Poulichet F."/>
            <person name="Fonknechten N."/>
            <person name="Lauga B."/>
            <person name="Mornico D."/>
            <person name="Ortet P."/>
            <person name="Schaeffer C."/>
            <person name="Siguier P."/>
            <person name="Alexander Thil Smith A."/>
            <person name="Van Dorsselaer A."/>
            <person name="Weissenbach J."/>
            <person name="Medigue C."/>
            <person name="Le Paslier D."/>
        </authorList>
    </citation>
    <scope>NUCLEOTIDE SEQUENCE</scope>
</reference>
<protein>
    <submittedName>
        <fullName evidence="1">Uncharacterized protein</fullName>
    </submittedName>
</protein>
<sequence length="70" mass="8194">MPRFLLIHNINKEKQNVTGNYFIDHCGVDAYRCISYLATQQIMGLWPERRGRTNIAYPDHFAVVRKTVNV</sequence>
<accession>E6QT80</accession>
<evidence type="ECO:0000313" key="1">
    <source>
        <dbReference type="EMBL" id="CBI10452.1"/>
    </source>
</evidence>
<proteinExistence type="predicted"/>
<organism evidence="1">
    <name type="scientific">mine drainage metagenome</name>
    <dbReference type="NCBI Taxonomy" id="410659"/>
    <lineage>
        <taxon>unclassified sequences</taxon>
        <taxon>metagenomes</taxon>
        <taxon>ecological metagenomes</taxon>
    </lineage>
</organism>
<comment type="caution">
    <text evidence="1">The sequence shown here is derived from an EMBL/GenBank/DDBJ whole genome shotgun (WGS) entry which is preliminary data.</text>
</comment>